<dbReference type="HAMAP" id="MF_03050">
    <property type="entry name" value="MOCOS"/>
    <property type="match status" value="1"/>
</dbReference>
<keyword evidence="2 4" id="KW-0663">Pyridoxal phosphate</keyword>
<dbReference type="InParanoid" id="A0A4S2N284"/>
<comment type="catalytic activity">
    <reaction evidence="4">
        <text>Mo-molybdopterin + L-cysteine + AH2 = thio-Mo-molybdopterin + L-alanine + A + H2O</text>
        <dbReference type="Rhea" id="RHEA:42636"/>
        <dbReference type="ChEBI" id="CHEBI:13193"/>
        <dbReference type="ChEBI" id="CHEBI:15377"/>
        <dbReference type="ChEBI" id="CHEBI:17499"/>
        <dbReference type="ChEBI" id="CHEBI:35235"/>
        <dbReference type="ChEBI" id="CHEBI:57972"/>
        <dbReference type="ChEBI" id="CHEBI:71302"/>
        <dbReference type="ChEBI" id="CHEBI:82685"/>
        <dbReference type="EC" id="2.8.1.9"/>
    </reaction>
</comment>
<dbReference type="Pfam" id="PF00266">
    <property type="entry name" value="Aminotran_5"/>
    <property type="match status" value="1"/>
</dbReference>
<evidence type="ECO:0000259" key="6">
    <source>
        <dbReference type="PROSITE" id="PS51340"/>
    </source>
</evidence>
<dbReference type="EC" id="2.8.1.9" evidence="4"/>
<dbReference type="GO" id="GO:0030151">
    <property type="term" value="F:molybdenum ion binding"/>
    <property type="evidence" value="ECO:0007669"/>
    <property type="project" value="UniProtKB-UniRule"/>
</dbReference>
<comment type="function">
    <text evidence="4">Sulfurates the molybdenum cofactor. Sulfation of molybdenum is essential for xanthine dehydrogenase (XDH) and aldehyde oxidase (ADO) enzymes in which molybdenum cofactor is liganded by 1 oxygen and 1 sulfur atom in active form.</text>
</comment>
<dbReference type="SUPFAM" id="SSF50800">
    <property type="entry name" value="PK beta-barrel domain-like"/>
    <property type="match status" value="1"/>
</dbReference>
<dbReference type="InterPro" id="IPR015424">
    <property type="entry name" value="PyrdxlP-dep_Trfase"/>
</dbReference>
<keyword evidence="3 4" id="KW-0501">Molybdenum cofactor biosynthesis</keyword>
<dbReference type="EMBL" id="ML220114">
    <property type="protein sequence ID" value="TGZ83201.1"/>
    <property type="molecule type" value="Genomic_DNA"/>
</dbReference>
<dbReference type="PANTHER" id="PTHR14237:SF80">
    <property type="entry name" value="MOLYBDENUM COFACTOR SULFURASE"/>
    <property type="match status" value="1"/>
</dbReference>
<proteinExistence type="inferred from homology"/>
<feature type="region of interest" description="Disordered" evidence="5">
    <location>
        <begin position="785"/>
        <end position="804"/>
    </location>
</feature>
<evidence type="ECO:0000256" key="3">
    <source>
        <dbReference type="ARBA" id="ARBA00023150"/>
    </source>
</evidence>
<protein>
    <recommendedName>
        <fullName evidence="4">Molybdenum cofactor sulfurase</fullName>
        <shortName evidence="4">MCS</shortName>
        <shortName evidence="4">MOS</shortName>
        <shortName evidence="4">MoCo sulfurase</shortName>
        <ecNumber evidence="4">2.8.1.9</ecNumber>
    </recommendedName>
    <alternativeName>
        <fullName evidence="4">Molybdenum cofactor sulfurtransferase</fullName>
    </alternativeName>
</protein>
<keyword evidence="8" id="KW-1185">Reference proteome</keyword>
<dbReference type="PROSITE" id="PS51340">
    <property type="entry name" value="MOSC"/>
    <property type="match status" value="1"/>
</dbReference>
<accession>A0A4S2N284</accession>
<comment type="cofactor">
    <cofactor evidence="4">
        <name>pyridoxal 5'-phosphate</name>
        <dbReference type="ChEBI" id="CHEBI:597326"/>
    </cofactor>
</comment>
<dbReference type="STRING" id="341454.A0A4S2N284"/>
<name>A0A4S2N284_9PEZI</name>
<dbReference type="InterPro" id="IPR005302">
    <property type="entry name" value="MoCF_Sase_C"/>
</dbReference>
<dbReference type="InterPro" id="IPR015421">
    <property type="entry name" value="PyrdxlP-dep_Trfase_major"/>
</dbReference>
<dbReference type="PANTHER" id="PTHR14237">
    <property type="entry name" value="MOLYBDOPTERIN COFACTOR SULFURASE MOSC"/>
    <property type="match status" value="1"/>
</dbReference>
<organism evidence="7 8">
    <name type="scientific">Ascodesmis nigricans</name>
    <dbReference type="NCBI Taxonomy" id="341454"/>
    <lineage>
        <taxon>Eukaryota</taxon>
        <taxon>Fungi</taxon>
        <taxon>Dikarya</taxon>
        <taxon>Ascomycota</taxon>
        <taxon>Pezizomycotina</taxon>
        <taxon>Pezizomycetes</taxon>
        <taxon>Pezizales</taxon>
        <taxon>Ascodesmidaceae</taxon>
        <taxon>Ascodesmis</taxon>
    </lineage>
</organism>
<dbReference type="InterPro" id="IPR028886">
    <property type="entry name" value="MoCo_sulfurase"/>
</dbReference>
<evidence type="ECO:0000256" key="1">
    <source>
        <dbReference type="ARBA" id="ARBA00022679"/>
    </source>
</evidence>
<feature type="domain" description="MOSC" evidence="6">
    <location>
        <begin position="599"/>
        <end position="763"/>
    </location>
</feature>
<evidence type="ECO:0000256" key="5">
    <source>
        <dbReference type="SAM" id="MobiDB-lite"/>
    </source>
</evidence>
<feature type="modified residue" description="N6-(pyridoxal phosphate)lysine" evidence="4">
    <location>
        <position position="219"/>
    </location>
</feature>
<dbReference type="GO" id="GO:0008265">
    <property type="term" value="F:molybdenum cofactor sulfurtransferase activity"/>
    <property type="evidence" value="ECO:0007669"/>
    <property type="project" value="UniProtKB-UniRule"/>
</dbReference>
<dbReference type="Gene3D" id="3.40.640.10">
    <property type="entry name" value="Type I PLP-dependent aspartate aminotransferase-like (Major domain)"/>
    <property type="match status" value="1"/>
</dbReference>
<evidence type="ECO:0000313" key="7">
    <source>
        <dbReference type="EMBL" id="TGZ83201.1"/>
    </source>
</evidence>
<gene>
    <name evidence="4" type="primary">hxB</name>
    <name evidence="7" type="ORF">EX30DRAFT_329244</name>
</gene>
<evidence type="ECO:0000256" key="4">
    <source>
        <dbReference type="HAMAP-Rule" id="MF_03050"/>
    </source>
</evidence>
<dbReference type="GO" id="GO:0030170">
    <property type="term" value="F:pyridoxal phosphate binding"/>
    <property type="evidence" value="ECO:0007669"/>
    <property type="project" value="UniProtKB-UniRule"/>
</dbReference>
<comment type="similarity">
    <text evidence="4">Belongs to the class-V pyridoxal-phosphate-dependent aminotransferase family. MOCOS subfamily.</text>
</comment>
<dbReference type="Proteomes" id="UP000298138">
    <property type="component" value="Unassembled WGS sequence"/>
</dbReference>
<dbReference type="InterPro" id="IPR000192">
    <property type="entry name" value="Aminotrans_V_dom"/>
</dbReference>
<dbReference type="AlphaFoldDB" id="A0A4S2N284"/>
<keyword evidence="1 4" id="KW-0808">Transferase</keyword>
<evidence type="ECO:0000256" key="2">
    <source>
        <dbReference type="ARBA" id="ARBA00022898"/>
    </source>
</evidence>
<feature type="active site" evidence="4">
    <location>
        <position position="382"/>
    </location>
</feature>
<dbReference type="GO" id="GO:0016829">
    <property type="term" value="F:lyase activity"/>
    <property type="evidence" value="ECO:0007669"/>
    <property type="project" value="UniProtKB-UniRule"/>
</dbReference>
<dbReference type="InterPro" id="IPR015422">
    <property type="entry name" value="PyrdxlP-dep_Trfase_small"/>
</dbReference>
<dbReference type="InterPro" id="IPR011037">
    <property type="entry name" value="Pyrv_Knase-like_insert_dom_sf"/>
</dbReference>
<evidence type="ECO:0000313" key="8">
    <source>
        <dbReference type="Proteomes" id="UP000298138"/>
    </source>
</evidence>
<dbReference type="SUPFAM" id="SSF141673">
    <property type="entry name" value="MOSC N-terminal domain-like"/>
    <property type="match status" value="1"/>
</dbReference>
<dbReference type="Pfam" id="PF03476">
    <property type="entry name" value="MOSC_N"/>
    <property type="match status" value="1"/>
</dbReference>
<dbReference type="Pfam" id="PF03473">
    <property type="entry name" value="MOSC"/>
    <property type="match status" value="1"/>
</dbReference>
<sequence length="845" mass="93276">MDTGGYNVDVQTIRRTEYPQLSDAIYLDHASTTLYPKSAIEAFAKDLTSHLYGNPHSPSPSSQLSTSRVDDVRLRVLRFFNADPEHFDVVFTANATAGIKLVADGMSSLKGGFDYFYHFEAHTSLVGVREASGCSSCLESDEEVESWLNDDRMTASLFAWPGQSNFSGRRLPLHWAGRIRRAKANCYSLLDAAALATTGCLDLSDPSTAPDFTVFSFYKIFGFPDLGALIVRKDSCGIFNNRRYFGGGTVDFLLSTEAELFARKTYAPHAYLEDGTIAFHSIIALDHMLDSHARLYGSQANVSRHAFSLAQRAYKVMDRLTHDNGRKLCTIYGQHNSYKSSETQGPIVSFNMQRSDGSWIGYNEVERLLSVRGFHVRVGGMCNSGSIQLQVGLSAEEMKKNFAAGHKCSDENDVMNGKPTGAIRISFGAMSSEDDVVAFLRFLEESFVDVRPPQMVSRAYSVGDGERRIESLTVYPIKSCSGFQVPAGVDWEVRPHGLVWDREWCLVHLGTGRAMSQKQFKKMVFICPQLDLKNGMLLISCHNSPHLGVLRIPLDSNPSSMAALKCSSSRVCGDAVNILRYDTPEIMNFFTAAIGVNCTLARFPASLTNRNFKSDSRNQAQQNGPNILLSNESPILIINRASVDRVNDGIELRGGKKVSPDVFRANIVIGSAADGTDMPYAEDNWSHIQIGAEVFELLGACRRCQMICIDQDTAEKNEAPYLTLHDTRRINGRIIFGQHATHTPKLAHTTPATIRVGDPVKTWNLGQPDMDFQTSIMRNDVQQDSARRSFGSGTTVTPSPPGTANSLVMEGKTFMPLDVMPVRAAQQKSGFLGKLKSRLRLAAFV</sequence>
<reference evidence="7 8" key="1">
    <citation type="submission" date="2019-04" db="EMBL/GenBank/DDBJ databases">
        <title>Comparative genomics and transcriptomics to analyze fruiting body development in filamentous ascomycetes.</title>
        <authorList>
            <consortium name="DOE Joint Genome Institute"/>
            <person name="Lutkenhaus R."/>
            <person name="Traeger S."/>
            <person name="Breuer J."/>
            <person name="Kuo A."/>
            <person name="Lipzen A."/>
            <person name="Pangilinan J."/>
            <person name="Dilworth D."/>
            <person name="Sandor L."/>
            <person name="Poggeler S."/>
            <person name="Barry K."/>
            <person name="Grigoriev I.V."/>
            <person name="Nowrousian M."/>
        </authorList>
    </citation>
    <scope>NUCLEOTIDE SEQUENCE [LARGE SCALE GENOMIC DNA]</scope>
    <source>
        <strain evidence="7 8">CBS 389.68</strain>
    </source>
</reference>
<dbReference type="Gene3D" id="3.90.1150.10">
    <property type="entry name" value="Aspartate Aminotransferase, domain 1"/>
    <property type="match status" value="1"/>
</dbReference>
<dbReference type="GO" id="GO:0006777">
    <property type="term" value="P:Mo-molybdopterin cofactor biosynthetic process"/>
    <property type="evidence" value="ECO:0007669"/>
    <property type="project" value="UniProtKB-UniRule"/>
</dbReference>
<dbReference type="InterPro" id="IPR005303">
    <property type="entry name" value="MOCOS_middle"/>
</dbReference>
<dbReference type="SUPFAM" id="SSF53383">
    <property type="entry name" value="PLP-dependent transferases"/>
    <property type="match status" value="1"/>
</dbReference>
<dbReference type="OrthoDB" id="10264306at2759"/>